<feature type="signal peptide" evidence="1">
    <location>
        <begin position="1"/>
        <end position="20"/>
    </location>
</feature>
<dbReference type="Pfam" id="PF01826">
    <property type="entry name" value="TIL"/>
    <property type="match status" value="1"/>
</dbReference>
<dbReference type="Gene3D" id="2.10.25.10">
    <property type="entry name" value="Laminin"/>
    <property type="match status" value="1"/>
</dbReference>
<protein>
    <submittedName>
        <fullName evidence="3">Putative mucin-6</fullName>
    </submittedName>
</protein>
<dbReference type="SUPFAM" id="SSF57567">
    <property type="entry name" value="Serine protease inhibitors"/>
    <property type="match status" value="1"/>
</dbReference>
<name>A0A2M4DLF9_ANODA</name>
<dbReference type="InterPro" id="IPR002919">
    <property type="entry name" value="TIL_dom"/>
</dbReference>
<feature type="domain" description="TIL" evidence="2">
    <location>
        <begin position="37"/>
        <end position="89"/>
    </location>
</feature>
<dbReference type="EMBL" id="GGFL01014201">
    <property type="protein sequence ID" value="MBW78379.1"/>
    <property type="molecule type" value="Transcribed_RNA"/>
</dbReference>
<reference evidence="3" key="1">
    <citation type="submission" date="2018-01" db="EMBL/GenBank/DDBJ databases">
        <title>An insight into the sialome of Amazonian anophelines.</title>
        <authorList>
            <person name="Ribeiro J.M."/>
            <person name="Scarpassa V."/>
            <person name="Calvo E."/>
        </authorList>
    </citation>
    <scope>NUCLEOTIDE SEQUENCE</scope>
</reference>
<dbReference type="AlphaFoldDB" id="A0A2M4DLF9"/>
<sequence>MKIILFALLGLLLVATVVRAVDDTDGEAECETAECTGANEEFKCCGKCFQRTCYPKTVNCTAECTPGCFCAKGYIRIREGTSCVPEGKCYKVLATGFKSGK</sequence>
<evidence type="ECO:0000259" key="2">
    <source>
        <dbReference type="Pfam" id="PF01826"/>
    </source>
</evidence>
<accession>A0A2M4DLF9</accession>
<feature type="chain" id="PRO_5014831220" evidence="1">
    <location>
        <begin position="21"/>
        <end position="101"/>
    </location>
</feature>
<keyword evidence="1" id="KW-0732">Signal</keyword>
<proteinExistence type="predicted"/>
<dbReference type="CDD" id="cd19941">
    <property type="entry name" value="TIL"/>
    <property type="match status" value="1"/>
</dbReference>
<dbReference type="InterPro" id="IPR036084">
    <property type="entry name" value="Ser_inhib-like_sf"/>
</dbReference>
<evidence type="ECO:0000313" key="3">
    <source>
        <dbReference type="EMBL" id="MBW78379.1"/>
    </source>
</evidence>
<organism evidence="3">
    <name type="scientific">Anopheles darlingi</name>
    <name type="common">Mosquito</name>
    <dbReference type="NCBI Taxonomy" id="43151"/>
    <lineage>
        <taxon>Eukaryota</taxon>
        <taxon>Metazoa</taxon>
        <taxon>Ecdysozoa</taxon>
        <taxon>Arthropoda</taxon>
        <taxon>Hexapoda</taxon>
        <taxon>Insecta</taxon>
        <taxon>Pterygota</taxon>
        <taxon>Neoptera</taxon>
        <taxon>Endopterygota</taxon>
        <taxon>Diptera</taxon>
        <taxon>Nematocera</taxon>
        <taxon>Culicoidea</taxon>
        <taxon>Culicidae</taxon>
        <taxon>Anophelinae</taxon>
        <taxon>Anopheles</taxon>
    </lineage>
</organism>
<evidence type="ECO:0000256" key="1">
    <source>
        <dbReference type="SAM" id="SignalP"/>
    </source>
</evidence>